<keyword evidence="3" id="KW-1185">Reference proteome</keyword>
<protein>
    <submittedName>
        <fullName evidence="2">Uncharacterized protein</fullName>
    </submittedName>
</protein>
<accession>A0A9D4ESA6</accession>
<evidence type="ECO:0000313" key="2">
    <source>
        <dbReference type="EMBL" id="KAH3784829.1"/>
    </source>
</evidence>
<dbReference type="Proteomes" id="UP000828390">
    <property type="component" value="Unassembled WGS sequence"/>
</dbReference>
<gene>
    <name evidence="2" type="ORF">DPMN_162900</name>
</gene>
<evidence type="ECO:0000256" key="1">
    <source>
        <dbReference type="SAM" id="MobiDB-lite"/>
    </source>
</evidence>
<reference evidence="2" key="1">
    <citation type="journal article" date="2019" name="bioRxiv">
        <title>The Genome of the Zebra Mussel, Dreissena polymorpha: A Resource for Invasive Species Research.</title>
        <authorList>
            <person name="McCartney M.A."/>
            <person name="Auch B."/>
            <person name="Kono T."/>
            <person name="Mallez S."/>
            <person name="Zhang Y."/>
            <person name="Obille A."/>
            <person name="Becker A."/>
            <person name="Abrahante J.E."/>
            <person name="Garbe J."/>
            <person name="Badalamenti J.P."/>
            <person name="Herman A."/>
            <person name="Mangelson H."/>
            <person name="Liachko I."/>
            <person name="Sullivan S."/>
            <person name="Sone E.D."/>
            <person name="Koren S."/>
            <person name="Silverstein K.A.T."/>
            <person name="Beckman K.B."/>
            <person name="Gohl D.M."/>
        </authorList>
    </citation>
    <scope>NUCLEOTIDE SEQUENCE</scope>
    <source>
        <strain evidence="2">Duluth1</strain>
        <tissue evidence="2">Whole animal</tissue>
    </source>
</reference>
<reference evidence="2" key="2">
    <citation type="submission" date="2020-11" db="EMBL/GenBank/DDBJ databases">
        <authorList>
            <person name="McCartney M.A."/>
            <person name="Auch B."/>
            <person name="Kono T."/>
            <person name="Mallez S."/>
            <person name="Becker A."/>
            <person name="Gohl D.M."/>
            <person name="Silverstein K.A.T."/>
            <person name="Koren S."/>
            <person name="Bechman K.B."/>
            <person name="Herman A."/>
            <person name="Abrahante J.E."/>
            <person name="Garbe J."/>
        </authorList>
    </citation>
    <scope>NUCLEOTIDE SEQUENCE</scope>
    <source>
        <strain evidence="2">Duluth1</strain>
        <tissue evidence="2">Whole animal</tissue>
    </source>
</reference>
<comment type="caution">
    <text evidence="2">The sequence shown here is derived from an EMBL/GenBank/DDBJ whole genome shotgun (WGS) entry which is preliminary data.</text>
</comment>
<organism evidence="2 3">
    <name type="scientific">Dreissena polymorpha</name>
    <name type="common">Zebra mussel</name>
    <name type="synonym">Mytilus polymorpha</name>
    <dbReference type="NCBI Taxonomy" id="45954"/>
    <lineage>
        <taxon>Eukaryota</taxon>
        <taxon>Metazoa</taxon>
        <taxon>Spiralia</taxon>
        <taxon>Lophotrochozoa</taxon>
        <taxon>Mollusca</taxon>
        <taxon>Bivalvia</taxon>
        <taxon>Autobranchia</taxon>
        <taxon>Heteroconchia</taxon>
        <taxon>Euheterodonta</taxon>
        <taxon>Imparidentia</taxon>
        <taxon>Neoheterodontei</taxon>
        <taxon>Myida</taxon>
        <taxon>Dreissenoidea</taxon>
        <taxon>Dreissenidae</taxon>
        <taxon>Dreissena</taxon>
    </lineage>
</organism>
<sequence>MPSMCCFPTKEKGMYRSLKQLKKTAGPDSIPTETLKPDVETSMGLLHSKDMRRRHTDSVEKRSYQAPRELRPHVLLQIPRN</sequence>
<feature type="region of interest" description="Disordered" evidence="1">
    <location>
        <begin position="23"/>
        <end position="70"/>
    </location>
</feature>
<name>A0A9D4ESA6_DREPO</name>
<proteinExistence type="predicted"/>
<feature type="compositionally biased region" description="Basic and acidic residues" evidence="1">
    <location>
        <begin position="56"/>
        <end position="70"/>
    </location>
</feature>
<evidence type="ECO:0000313" key="3">
    <source>
        <dbReference type="Proteomes" id="UP000828390"/>
    </source>
</evidence>
<dbReference type="AlphaFoldDB" id="A0A9D4ESA6"/>
<dbReference type="EMBL" id="JAIWYP010000008">
    <property type="protein sequence ID" value="KAH3784829.1"/>
    <property type="molecule type" value="Genomic_DNA"/>
</dbReference>